<keyword evidence="3" id="KW-1185">Reference proteome</keyword>
<reference evidence="2" key="1">
    <citation type="journal article" date="2021" name="New Phytol.">
        <title>Evolutionary innovations through gain and loss of genes in the ectomycorrhizal Boletales.</title>
        <authorList>
            <person name="Wu G."/>
            <person name="Miyauchi S."/>
            <person name="Morin E."/>
            <person name="Kuo A."/>
            <person name="Drula E."/>
            <person name="Varga T."/>
            <person name="Kohler A."/>
            <person name="Feng B."/>
            <person name="Cao Y."/>
            <person name="Lipzen A."/>
            <person name="Daum C."/>
            <person name="Hundley H."/>
            <person name="Pangilinan J."/>
            <person name="Johnson J."/>
            <person name="Barry K."/>
            <person name="LaButti K."/>
            <person name="Ng V."/>
            <person name="Ahrendt S."/>
            <person name="Min B."/>
            <person name="Choi I.G."/>
            <person name="Park H."/>
            <person name="Plett J.M."/>
            <person name="Magnuson J."/>
            <person name="Spatafora J.W."/>
            <person name="Nagy L.G."/>
            <person name="Henrissat B."/>
            <person name="Grigoriev I.V."/>
            <person name="Yang Z.L."/>
            <person name="Xu J."/>
            <person name="Martin F.M."/>
        </authorList>
    </citation>
    <scope>NUCLEOTIDE SEQUENCE</scope>
    <source>
        <strain evidence="2">KKN 215</strain>
    </source>
</reference>
<evidence type="ECO:0000313" key="3">
    <source>
        <dbReference type="Proteomes" id="UP000813824"/>
    </source>
</evidence>
<dbReference type="OrthoDB" id="508139at2759"/>
<evidence type="ECO:0000256" key="1">
    <source>
        <dbReference type="SAM" id="MobiDB-lite"/>
    </source>
</evidence>
<sequence>MTDTKNNSAVNSSEANCTCKQCIGGWFSQRMKDRLEAEADFLQFAALDLAADLEAGHIDDVLPDGLLTEQYISSDTSLHYIPTSLYEHMTPAFLHGYIIVIQEILRILLEDFTTGEVCVPTVATVSARLDEIVKGTVTAWKQQSQNAEVVNDKGGDETHGEDKDPEVSDATKRADIAVLQAYLTAGGKVTYALDAITDSAYEKSPIGGQYRRHLHVREEEADFAKELGDDVPECENDLAFKLVRRMLGLDESEAGPHWIFLSDDEGEEDGEEAEAVYEGTKREGDS</sequence>
<dbReference type="EMBL" id="JAEVFJ010000022">
    <property type="protein sequence ID" value="KAH8096774.1"/>
    <property type="molecule type" value="Genomic_DNA"/>
</dbReference>
<dbReference type="AlphaFoldDB" id="A0A8K0UMH9"/>
<protein>
    <submittedName>
        <fullName evidence="2">Uncharacterized protein</fullName>
    </submittedName>
</protein>
<feature type="region of interest" description="Disordered" evidence="1">
    <location>
        <begin position="145"/>
        <end position="169"/>
    </location>
</feature>
<organism evidence="2 3">
    <name type="scientific">Cristinia sonorae</name>
    <dbReference type="NCBI Taxonomy" id="1940300"/>
    <lineage>
        <taxon>Eukaryota</taxon>
        <taxon>Fungi</taxon>
        <taxon>Dikarya</taxon>
        <taxon>Basidiomycota</taxon>
        <taxon>Agaricomycotina</taxon>
        <taxon>Agaricomycetes</taxon>
        <taxon>Agaricomycetidae</taxon>
        <taxon>Agaricales</taxon>
        <taxon>Pleurotineae</taxon>
        <taxon>Stephanosporaceae</taxon>
        <taxon>Cristinia</taxon>
    </lineage>
</organism>
<dbReference type="Proteomes" id="UP000813824">
    <property type="component" value="Unassembled WGS sequence"/>
</dbReference>
<name>A0A8K0UMH9_9AGAR</name>
<comment type="caution">
    <text evidence="2">The sequence shown here is derived from an EMBL/GenBank/DDBJ whole genome shotgun (WGS) entry which is preliminary data.</text>
</comment>
<evidence type="ECO:0000313" key="2">
    <source>
        <dbReference type="EMBL" id="KAH8096774.1"/>
    </source>
</evidence>
<feature type="compositionally biased region" description="Acidic residues" evidence="1">
    <location>
        <begin position="262"/>
        <end position="275"/>
    </location>
</feature>
<gene>
    <name evidence="2" type="ORF">BXZ70DRAFT_908345</name>
</gene>
<proteinExistence type="predicted"/>
<accession>A0A8K0UMH9</accession>
<feature type="compositionally biased region" description="Basic and acidic residues" evidence="1">
    <location>
        <begin position="150"/>
        <end position="169"/>
    </location>
</feature>
<feature type="region of interest" description="Disordered" evidence="1">
    <location>
        <begin position="261"/>
        <end position="286"/>
    </location>
</feature>